<dbReference type="InterPro" id="IPR036259">
    <property type="entry name" value="MFS_trans_sf"/>
</dbReference>
<accession>A0A857FLS7</accession>
<keyword evidence="2" id="KW-1133">Transmembrane helix</keyword>
<feature type="transmembrane region" description="Helical" evidence="2">
    <location>
        <begin position="175"/>
        <end position="196"/>
    </location>
</feature>
<keyword evidence="2" id="KW-0472">Membrane</keyword>
<feature type="transmembrane region" description="Helical" evidence="2">
    <location>
        <begin position="127"/>
        <end position="154"/>
    </location>
</feature>
<feature type="transmembrane region" description="Helical" evidence="2">
    <location>
        <begin position="342"/>
        <end position="365"/>
    </location>
</feature>
<organism evidence="3 4">
    <name type="scientific">Komagataeibacter xylinus</name>
    <name type="common">Gluconacetobacter xylinus</name>
    <dbReference type="NCBI Taxonomy" id="28448"/>
    <lineage>
        <taxon>Bacteria</taxon>
        <taxon>Pseudomonadati</taxon>
        <taxon>Pseudomonadota</taxon>
        <taxon>Alphaproteobacteria</taxon>
        <taxon>Acetobacterales</taxon>
        <taxon>Acetobacteraceae</taxon>
        <taxon>Komagataeibacter</taxon>
    </lineage>
</organism>
<name>A0A857FLS7_KOMXY</name>
<dbReference type="AlphaFoldDB" id="A0A857FLS7"/>
<dbReference type="PANTHER" id="PTHR11328">
    <property type="entry name" value="MAJOR FACILITATOR SUPERFAMILY DOMAIN-CONTAINING PROTEIN"/>
    <property type="match status" value="1"/>
</dbReference>
<feature type="transmembrane region" description="Helical" evidence="2">
    <location>
        <begin position="255"/>
        <end position="275"/>
    </location>
</feature>
<protein>
    <submittedName>
        <fullName evidence="3">MFS transporter</fullName>
    </submittedName>
</protein>
<dbReference type="Gene3D" id="1.20.1250.20">
    <property type="entry name" value="MFS general substrate transporter like domains"/>
    <property type="match status" value="1"/>
</dbReference>
<feature type="transmembrane region" description="Helical" evidence="2">
    <location>
        <begin position="102"/>
        <end position="121"/>
    </location>
</feature>
<dbReference type="SUPFAM" id="SSF103473">
    <property type="entry name" value="MFS general substrate transporter"/>
    <property type="match status" value="1"/>
</dbReference>
<dbReference type="OrthoDB" id="181905at2"/>
<feature type="transmembrane region" description="Helical" evidence="2">
    <location>
        <begin position="202"/>
        <end position="221"/>
    </location>
</feature>
<sequence>MFWHPPRGNAGLTRPPAPVPPPPALRVGLKEIVAFGAGDAGFNIIWGLMLSYLAYFYTDICFFPARMVGFMLLAARAASLVTDPAVGLWIDRRPTGHQALPLLRGGLVPFMVLVVLTFVPLPRGWPVVARGLCAGVAYMALCVSYGVVNTAYGVMTSLISSDPAIRLRLATSRMVGATLGGLVVSMVTLPAVDFLGHGNRQAGFALFMMVVACVVGALVWLPARLCHERVATDGGDVAPRQLVMSLLANRAWRRLTGAMLLTMLGSTFLFGALVYDVRYVLHAGDHMAGWLLGMMSLTVLAGCGLSLPLCAWWGPGVVMRRGTVAAGGILLLAYGLPARLDVTGAGLALFGLCVGVCNPACFTLLAHAMRHEGGACGLHAVGLGWALNSMASKMAFDIGGSLLAGVLAAAGLVSGTAGQTAQAQAGIHAGCLLVPAVLYLLAGGIVLRGLGVQNPVAAVNSTASPPPT</sequence>
<dbReference type="InterPro" id="IPR039672">
    <property type="entry name" value="MFS_2"/>
</dbReference>
<dbReference type="EMBL" id="CP041348">
    <property type="protein sequence ID" value="QHC35223.1"/>
    <property type="molecule type" value="Genomic_DNA"/>
</dbReference>
<feature type="transmembrane region" description="Helical" evidence="2">
    <location>
        <begin position="32"/>
        <end position="55"/>
    </location>
</feature>
<proteinExistence type="inferred from homology"/>
<evidence type="ECO:0000256" key="2">
    <source>
        <dbReference type="SAM" id="Phobius"/>
    </source>
</evidence>
<keyword evidence="2" id="KW-0812">Transmembrane</keyword>
<dbReference type="GO" id="GO:0015293">
    <property type="term" value="F:symporter activity"/>
    <property type="evidence" value="ECO:0007669"/>
    <property type="project" value="InterPro"/>
</dbReference>
<gene>
    <name evidence="3" type="ORF">FMA36_06665</name>
</gene>
<feature type="transmembrane region" description="Helical" evidence="2">
    <location>
        <begin position="287"/>
        <end position="311"/>
    </location>
</feature>
<dbReference type="GO" id="GO:0008643">
    <property type="term" value="P:carbohydrate transport"/>
    <property type="evidence" value="ECO:0007669"/>
    <property type="project" value="InterPro"/>
</dbReference>
<dbReference type="Pfam" id="PF13347">
    <property type="entry name" value="MFS_2"/>
    <property type="match status" value="1"/>
</dbReference>
<reference evidence="3 4" key="1">
    <citation type="journal article" date="2020" name="Carbohydr. Polym.">
        <title>Characterization and optimization of production of bacterial cellulose from strain CGMCC 17276 based on whole-genome analysis.</title>
        <authorList>
            <person name="Lu T."/>
            <person name="Gao H."/>
            <person name="Liao B."/>
            <person name="Wu J."/>
            <person name="Zhang W."/>
            <person name="Huang J."/>
            <person name="Liu M."/>
            <person name="Huang J."/>
            <person name="Chang Z."/>
            <person name="Jin M."/>
            <person name="Yi Z."/>
            <person name="Jiang D."/>
        </authorList>
    </citation>
    <scope>NUCLEOTIDE SEQUENCE [LARGE SCALE GENOMIC DNA]</scope>
    <source>
        <strain evidence="3 4">CGMCC 17276</strain>
    </source>
</reference>
<dbReference type="PANTHER" id="PTHR11328:SF24">
    <property type="entry name" value="MAJOR FACILITATOR SUPERFAMILY (MFS) PROFILE DOMAIN-CONTAINING PROTEIN"/>
    <property type="match status" value="1"/>
</dbReference>
<feature type="transmembrane region" description="Helical" evidence="2">
    <location>
        <begin position="318"/>
        <end position="336"/>
    </location>
</feature>
<feature type="transmembrane region" description="Helical" evidence="2">
    <location>
        <begin position="425"/>
        <end position="447"/>
    </location>
</feature>
<evidence type="ECO:0000256" key="1">
    <source>
        <dbReference type="ARBA" id="ARBA00009617"/>
    </source>
</evidence>
<comment type="similarity">
    <text evidence="1">Belongs to the sodium:galactoside symporter (TC 2.A.2) family.</text>
</comment>
<evidence type="ECO:0000313" key="4">
    <source>
        <dbReference type="Proteomes" id="UP000464674"/>
    </source>
</evidence>
<dbReference type="GO" id="GO:0005886">
    <property type="term" value="C:plasma membrane"/>
    <property type="evidence" value="ECO:0007669"/>
    <property type="project" value="TreeGrafter"/>
</dbReference>
<dbReference type="Proteomes" id="UP000464674">
    <property type="component" value="Chromosome"/>
</dbReference>
<feature type="transmembrane region" description="Helical" evidence="2">
    <location>
        <begin position="394"/>
        <end position="413"/>
    </location>
</feature>
<evidence type="ECO:0000313" key="3">
    <source>
        <dbReference type="EMBL" id="QHC35223.1"/>
    </source>
</evidence>